<feature type="coiled-coil region" evidence="1">
    <location>
        <begin position="102"/>
        <end position="136"/>
    </location>
</feature>
<evidence type="ECO:0000256" key="2">
    <source>
        <dbReference type="SAM" id="MobiDB-lite"/>
    </source>
</evidence>
<gene>
    <name evidence="3" type="ORF">JMJ35_006597</name>
</gene>
<feature type="region of interest" description="Disordered" evidence="2">
    <location>
        <begin position="212"/>
        <end position="326"/>
    </location>
</feature>
<name>A0AA39QXK0_9LECA</name>
<feature type="compositionally biased region" description="Basic and acidic residues" evidence="2">
    <location>
        <begin position="429"/>
        <end position="446"/>
    </location>
</feature>
<feature type="region of interest" description="Disordered" evidence="2">
    <location>
        <begin position="423"/>
        <end position="572"/>
    </location>
</feature>
<feature type="compositionally biased region" description="Polar residues" evidence="2">
    <location>
        <begin position="22"/>
        <end position="33"/>
    </location>
</feature>
<feature type="compositionally biased region" description="Basic and acidic residues" evidence="2">
    <location>
        <begin position="478"/>
        <end position="489"/>
    </location>
</feature>
<sequence>MTLRLPSLVIVDAKIIPRQKPALSTTASCISHSRSLESPLGPTNRAIGSYNTSSPAATPDPVSVPRPKEPQVGSGQRSNGLLDAAMGPTEEGGPFLEPMLALEDQRRDINRIFEAIDNLQDEMGAIRDSIQNIQDRPPETFAGEIELLTENVSKVSKGMGEIEGLKFEIKMMQQRLKRLEEANSNRRTFSAIVDTRDPSRETTPIATRYLSPYATPRNQHGPPRGDTTVGRDIGSRLPSRSFSERLTGGHPLRNVEHIFDRPPSRDGYQVPSEGVQSLNHQRPPGNVDKGANGTQRSQTAATPDPSKCYTDEKLRSSDPLANGHEESLPRNAFSAQAMQSKATDVNFNAVSEAHPRPWTSVHDTENVVQENEEVEMIRDQPHLRDPQDSLVANNTPERPIPSAIMVSDIQEHHQTPIIASANNATPAAEKSKEHVTAPDTETERGNTKRRKTTAFDEAVPRAGSTESPDHSIWAAHIPSERRVSGENRNEQGLLLRRNGKVDRRSIRYLSHEKDKRSHRPAQGPRDAEGYLLRPDGSRDTRSVRIINSAKKKHKRAETEQDETAMPFDLQLL</sequence>
<keyword evidence="1" id="KW-0175">Coiled coil</keyword>
<evidence type="ECO:0000313" key="3">
    <source>
        <dbReference type="EMBL" id="KAK0511045.1"/>
    </source>
</evidence>
<proteinExistence type="predicted"/>
<feature type="compositionally biased region" description="Basic and acidic residues" evidence="2">
    <location>
        <begin position="499"/>
        <end position="515"/>
    </location>
</feature>
<comment type="caution">
    <text evidence="3">The sequence shown here is derived from an EMBL/GenBank/DDBJ whole genome shotgun (WGS) entry which is preliminary data.</text>
</comment>
<evidence type="ECO:0000313" key="4">
    <source>
        <dbReference type="Proteomes" id="UP001166286"/>
    </source>
</evidence>
<dbReference type="EMBL" id="JAFEKC020000014">
    <property type="protein sequence ID" value="KAK0511045.1"/>
    <property type="molecule type" value="Genomic_DNA"/>
</dbReference>
<protein>
    <submittedName>
        <fullName evidence="3">Uncharacterized protein</fullName>
    </submittedName>
</protein>
<keyword evidence="4" id="KW-1185">Reference proteome</keyword>
<feature type="compositionally biased region" description="Basic and acidic residues" evidence="2">
    <location>
        <begin position="253"/>
        <end position="264"/>
    </location>
</feature>
<dbReference type="Proteomes" id="UP001166286">
    <property type="component" value="Unassembled WGS sequence"/>
</dbReference>
<organism evidence="3 4">
    <name type="scientific">Cladonia borealis</name>
    <dbReference type="NCBI Taxonomy" id="184061"/>
    <lineage>
        <taxon>Eukaryota</taxon>
        <taxon>Fungi</taxon>
        <taxon>Dikarya</taxon>
        <taxon>Ascomycota</taxon>
        <taxon>Pezizomycotina</taxon>
        <taxon>Lecanoromycetes</taxon>
        <taxon>OSLEUM clade</taxon>
        <taxon>Lecanoromycetidae</taxon>
        <taxon>Lecanorales</taxon>
        <taxon>Lecanorineae</taxon>
        <taxon>Cladoniaceae</taxon>
        <taxon>Cladonia</taxon>
    </lineage>
</organism>
<reference evidence="3" key="1">
    <citation type="submission" date="2023-03" db="EMBL/GenBank/DDBJ databases">
        <title>Complete genome of Cladonia borealis.</title>
        <authorList>
            <person name="Park H."/>
        </authorList>
    </citation>
    <scope>NUCLEOTIDE SEQUENCE</scope>
    <source>
        <strain evidence="3">ANT050790</strain>
    </source>
</reference>
<feature type="region of interest" description="Disordered" evidence="2">
    <location>
        <begin position="22"/>
        <end position="87"/>
    </location>
</feature>
<accession>A0AA39QXK0</accession>
<evidence type="ECO:0000256" key="1">
    <source>
        <dbReference type="SAM" id="Coils"/>
    </source>
</evidence>
<dbReference type="AlphaFoldDB" id="A0AA39QXK0"/>
<feature type="compositionally biased region" description="Polar residues" evidence="2">
    <location>
        <begin position="292"/>
        <end position="301"/>
    </location>
</feature>